<name>A0A5B7IH02_PORTR</name>
<evidence type="ECO:0000313" key="1">
    <source>
        <dbReference type="EMBL" id="MPC81099.1"/>
    </source>
</evidence>
<proteinExistence type="predicted"/>
<dbReference type="AlphaFoldDB" id="A0A5B7IH02"/>
<comment type="caution">
    <text evidence="1">The sequence shown here is derived from an EMBL/GenBank/DDBJ whole genome shotgun (WGS) entry which is preliminary data.</text>
</comment>
<keyword evidence="2" id="KW-1185">Reference proteome</keyword>
<reference evidence="1 2" key="1">
    <citation type="submission" date="2019-05" db="EMBL/GenBank/DDBJ databases">
        <title>Another draft genome of Portunus trituberculatus and its Hox gene families provides insights of decapod evolution.</title>
        <authorList>
            <person name="Jeong J.-H."/>
            <person name="Song I."/>
            <person name="Kim S."/>
            <person name="Choi T."/>
            <person name="Kim D."/>
            <person name="Ryu S."/>
            <person name="Kim W."/>
        </authorList>
    </citation>
    <scope>NUCLEOTIDE SEQUENCE [LARGE SCALE GENOMIC DNA]</scope>
    <source>
        <tissue evidence="1">Muscle</tissue>
    </source>
</reference>
<accession>A0A5B7IH02</accession>
<sequence>MDEKDTGTEGLSVFGSENILVGAMRRGHTTLFKDKMAIFESLMGSSTSFSWSPNSHLLSTFSSTSSNIKSLKTPRSRPKT</sequence>
<evidence type="ECO:0000313" key="2">
    <source>
        <dbReference type="Proteomes" id="UP000324222"/>
    </source>
</evidence>
<dbReference type="EMBL" id="VSRR010055924">
    <property type="protein sequence ID" value="MPC81099.1"/>
    <property type="molecule type" value="Genomic_DNA"/>
</dbReference>
<gene>
    <name evidence="1" type="ORF">E2C01_075700</name>
</gene>
<dbReference type="Proteomes" id="UP000324222">
    <property type="component" value="Unassembled WGS sequence"/>
</dbReference>
<protein>
    <submittedName>
        <fullName evidence="1">Uncharacterized protein</fullName>
    </submittedName>
</protein>
<organism evidence="1 2">
    <name type="scientific">Portunus trituberculatus</name>
    <name type="common">Swimming crab</name>
    <name type="synonym">Neptunus trituberculatus</name>
    <dbReference type="NCBI Taxonomy" id="210409"/>
    <lineage>
        <taxon>Eukaryota</taxon>
        <taxon>Metazoa</taxon>
        <taxon>Ecdysozoa</taxon>
        <taxon>Arthropoda</taxon>
        <taxon>Crustacea</taxon>
        <taxon>Multicrustacea</taxon>
        <taxon>Malacostraca</taxon>
        <taxon>Eumalacostraca</taxon>
        <taxon>Eucarida</taxon>
        <taxon>Decapoda</taxon>
        <taxon>Pleocyemata</taxon>
        <taxon>Brachyura</taxon>
        <taxon>Eubrachyura</taxon>
        <taxon>Portunoidea</taxon>
        <taxon>Portunidae</taxon>
        <taxon>Portuninae</taxon>
        <taxon>Portunus</taxon>
    </lineage>
</organism>